<evidence type="ECO:0000313" key="2">
    <source>
        <dbReference type="WBParaSite" id="ACAC_0000601501-mRNA-1"/>
    </source>
</evidence>
<dbReference type="WBParaSite" id="ACAC_0000601501-mRNA-1">
    <property type="protein sequence ID" value="ACAC_0000601501-mRNA-1"/>
    <property type="gene ID" value="ACAC_0000601501"/>
</dbReference>
<evidence type="ECO:0000313" key="1">
    <source>
        <dbReference type="Proteomes" id="UP000035642"/>
    </source>
</evidence>
<name>A0A0K0D7H0_ANGCA</name>
<accession>A0A0K0D7H0</accession>
<dbReference type="Proteomes" id="UP000035642">
    <property type="component" value="Unassembled WGS sequence"/>
</dbReference>
<organism evidence="1 2">
    <name type="scientific">Angiostrongylus cantonensis</name>
    <name type="common">Rat lungworm</name>
    <dbReference type="NCBI Taxonomy" id="6313"/>
    <lineage>
        <taxon>Eukaryota</taxon>
        <taxon>Metazoa</taxon>
        <taxon>Ecdysozoa</taxon>
        <taxon>Nematoda</taxon>
        <taxon>Chromadorea</taxon>
        <taxon>Rhabditida</taxon>
        <taxon>Rhabditina</taxon>
        <taxon>Rhabditomorpha</taxon>
        <taxon>Strongyloidea</taxon>
        <taxon>Metastrongylidae</taxon>
        <taxon>Angiostrongylus</taxon>
    </lineage>
</organism>
<reference evidence="1" key="1">
    <citation type="submission" date="2012-09" db="EMBL/GenBank/DDBJ databases">
        <authorList>
            <person name="Martin A.A."/>
        </authorList>
    </citation>
    <scope>NUCLEOTIDE SEQUENCE</scope>
</reference>
<sequence length="70" mass="8256">MQNYIDCIRYPIRYECGYRTWIVVREIIVGPVRHVSTLFIHCSSVIKRFRVVQRSISILSKKPRADLSTS</sequence>
<dbReference type="AlphaFoldDB" id="A0A0K0D7H0"/>
<reference evidence="2" key="2">
    <citation type="submission" date="2017-02" db="UniProtKB">
        <authorList>
            <consortium name="WormBaseParasite"/>
        </authorList>
    </citation>
    <scope>IDENTIFICATION</scope>
</reference>
<protein>
    <submittedName>
        <fullName evidence="2">Ovule protein</fullName>
    </submittedName>
</protein>
<proteinExistence type="predicted"/>
<keyword evidence="1" id="KW-1185">Reference proteome</keyword>